<keyword evidence="4" id="KW-0547">Nucleotide-binding</keyword>
<dbReference type="OrthoDB" id="203122at2759"/>
<dbReference type="Pfam" id="PF02875">
    <property type="entry name" value="Mur_ligase_C"/>
    <property type="match status" value="1"/>
</dbReference>
<reference evidence="8" key="1">
    <citation type="submission" date="2021-11" db="EMBL/GenBank/DDBJ databases">
        <authorList>
            <consortium name="Genoscope - CEA"/>
            <person name="William W."/>
        </authorList>
    </citation>
    <scope>NUCLEOTIDE SEQUENCE</scope>
</reference>
<keyword evidence="3" id="KW-0479">Metal-binding</keyword>
<feature type="domain" description="Mur ligase C-terminal" evidence="7">
    <location>
        <begin position="274"/>
        <end position="394"/>
    </location>
</feature>
<evidence type="ECO:0000259" key="7">
    <source>
        <dbReference type="Pfam" id="PF02875"/>
    </source>
</evidence>
<evidence type="ECO:0000256" key="3">
    <source>
        <dbReference type="ARBA" id="ARBA00022723"/>
    </source>
</evidence>
<evidence type="ECO:0000256" key="6">
    <source>
        <dbReference type="ARBA" id="ARBA00022842"/>
    </source>
</evidence>
<gene>
    <name evidence="8" type="ORF">PECAL_1P03100</name>
</gene>
<dbReference type="EMBL" id="CAKKNE010000001">
    <property type="protein sequence ID" value="CAH0363966.1"/>
    <property type="molecule type" value="Genomic_DNA"/>
</dbReference>
<dbReference type="InterPro" id="IPR004101">
    <property type="entry name" value="Mur_ligase_C"/>
</dbReference>
<dbReference type="InterPro" id="IPR001645">
    <property type="entry name" value="Folylpolyglutamate_synth"/>
</dbReference>
<dbReference type="GO" id="GO:0046872">
    <property type="term" value="F:metal ion binding"/>
    <property type="evidence" value="ECO:0007669"/>
    <property type="project" value="UniProtKB-KW"/>
</dbReference>
<keyword evidence="6" id="KW-0460">Magnesium</keyword>
<dbReference type="Gene3D" id="3.90.190.20">
    <property type="entry name" value="Mur ligase, C-terminal domain"/>
    <property type="match status" value="1"/>
</dbReference>
<protein>
    <recommendedName>
        <fullName evidence="7">Mur ligase C-terminal domain-containing protein</fullName>
    </recommendedName>
</protein>
<dbReference type="PANTHER" id="PTHR11136:SF0">
    <property type="entry name" value="DIHYDROFOLATE SYNTHETASE-RELATED"/>
    <property type="match status" value="1"/>
</dbReference>
<name>A0A8J2S6F4_9STRA</name>
<dbReference type="AlphaFoldDB" id="A0A8J2S6F4"/>
<evidence type="ECO:0000313" key="9">
    <source>
        <dbReference type="Proteomes" id="UP000789595"/>
    </source>
</evidence>
<comment type="caution">
    <text evidence="8">The sequence shown here is derived from an EMBL/GenBank/DDBJ whole genome shotgun (WGS) entry which is preliminary data.</text>
</comment>
<dbReference type="InterPro" id="IPR036565">
    <property type="entry name" value="Mur-like_cat_sf"/>
</dbReference>
<dbReference type="Proteomes" id="UP000789595">
    <property type="component" value="Unassembled WGS sequence"/>
</dbReference>
<dbReference type="InterPro" id="IPR036615">
    <property type="entry name" value="Mur_ligase_C_dom_sf"/>
</dbReference>
<evidence type="ECO:0000256" key="4">
    <source>
        <dbReference type="ARBA" id="ARBA00022741"/>
    </source>
</evidence>
<evidence type="ECO:0000256" key="1">
    <source>
        <dbReference type="ARBA" id="ARBA00008276"/>
    </source>
</evidence>
<dbReference type="Gene3D" id="3.40.1190.10">
    <property type="entry name" value="Mur-like, catalytic domain"/>
    <property type="match status" value="1"/>
</dbReference>
<dbReference type="SUPFAM" id="SSF53244">
    <property type="entry name" value="MurD-like peptide ligases, peptide-binding domain"/>
    <property type="match status" value="1"/>
</dbReference>
<evidence type="ECO:0000256" key="5">
    <source>
        <dbReference type="ARBA" id="ARBA00022840"/>
    </source>
</evidence>
<dbReference type="GO" id="GO:0005737">
    <property type="term" value="C:cytoplasm"/>
    <property type="evidence" value="ECO:0007669"/>
    <property type="project" value="TreeGrafter"/>
</dbReference>
<proteinExistence type="inferred from homology"/>
<dbReference type="NCBIfam" id="TIGR01499">
    <property type="entry name" value="folC"/>
    <property type="match status" value="1"/>
</dbReference>
<organism evidence="8 9">
    <name type="scientific">Pelagomonas calceolata</name>
    <dbReference type="NCBI Taxonomy" id="35677"/>
    <lineage>
        <taxon>Eukaryota</taxon>
        <taxon>Sar</taxon>
        <taxon>Stramenopiles</taxon>
        <taxon>Ochrophyta</taxon>
        <taxon>Pelagophyceae</taxon>
        <taxon>Pelagomonadales</taxon>
        <taxon>Pelagomonadaceae</taxon>
        <taxon>Pelagomonas</taxon>
    </lineage>
</organism>
<keyword evidence="9" id="KW-1185">Reference proteome</keyword>
<dbReference type="GO" id="GO:0005524">
    <property type="term" value="F:ATP binding"/>
    <property type="evidence" value="ECO:0007669"/>
    <property type="project" value="UniProtKB-KW"/>
</dbReference>
<comment type="similarity">
    <text evidence="1">Belongs to the folylpolyglutamate synthase family.</text>
</comment>
<keyword evidence="5" id="KW-0067">ATP-binding</keyword>
<dbReference type="PANTHER" id="PTHR11136">
    <property type="entry name" value="FOLYLPOLYGLUTAMATE SYNTHASE-RELATED"/>
    <property type="match status" value="1"/>
</dbReference>
<dbReference type="GO" id="GO:0004326">
    <property type="term" value="F:tetrahydrofolylpolyglutamate synthase activity"/>
    <property type="evidence" value="ECO:0007669"/>
    <property type="project" value="InterPro"/>
</dbReference>
<dbReference type="SUPFAM" id="SSF53623">
    <property type="entry name" value="MurD-like peptide ligases, catalytic domain"/>
    <property type="match status" value="1"/>
</dbReference>
<dbReference type="GO" id="GO:0008841">
    <property type="term" value="F:dihydrofolate synthase activity"/>
    <property type="evidence" value="ECO:0007669"/>
    <property type="project" value="TreeGrafter"/>
</dbReference>
<keyword evidence="2" id="KW-0436">Ligase</keyword>
<sequence length="428" mass="45818">MRPKLAARAVVDALLAPPVNHPRTLQMPIQQRAIKRHAFQRAAFEAAFETRPRVISVVGTKGKGSVSELLRSALGPKVGCFTSPHLHGCRERIRVGAEPISVEALRRNGEKALDLARKLEADEWGCVFFDRLLATALLHFGEEACPRLVLEAGVGGVHDSTNFFTDQELELAVITSISLDHTALLGDTLTEIATNKAGVMRPKTKAVTPSTQPPEALEALQSEADRVGAELVVVDCSGTSEEPSTKRENRLLAAKACSLLNVEADFSSSRWPARFEEIRVHGRLVIVDAAHNGDSVAKFLEAAHMKFPSTKFTVVFGCGAEKEGLEAMVDAVRPFESNVVCVEAGSSFADRPLPPSKRGEPAQLLAARVGANAAVASSVAAALSHSAGPVLVCGSVYVAGEAREWCVAEDPACLPADDWARTLRDDLL</sequence>
<evidence type="ECO:0000313" key="8">
    <source>
        <dbReference type="EMBL" id="CAH0363966.1"/>
    </source>
</evidence>
<evidence type="ECO:0000256" key="2">
    <source>
        <dbReference type="ARBA" id="ARBA00022598"/>
    </source>
</evidence>
<accession>A0A8J2S6F4</accession>